<dbReference type="AlphaFoldDB" id="A0A0A8K4I6"/>
<keyword evidence="10" id="KW-1185">Reference proteome</keyword>
<evidence type="ECO:0000259" key="5">
    <source>
        <dbReference type="Pfam" id="PF25876"/>
    </source>
</evidence>
<dbReference type="EMBL" id="AP014648">
    <property type="protein sequence ID" value="BAQ16879.1"/>
    <property type="molecule type" value="Genomic_DNA"/>
</dbReference>
<dbReference type="GO" id="GO:0022857">
    <property type="term" value="F:transmembrane transporter activity"/>
    <property type="evidence" value="ECO:0007669"/>
    <property type="project" value="InterPro"/>
</dbReference>
<evidence type="ECO:0000256" key="2">
    <source>
        <dbReference type="SAM" id="Coils"/>
    </source>
</evidence>
<dbReference type="NCBIfam" id="TIGR01730">
    <property type="entry name" value="RND_mfp"/>
    <property type="match status" value="1"/>
</dbReference>
<dbReference type="OrthoDB" id="9816569at2"/>
<sequence>MQQRNESAKREAQNSKGGKPSASDTPASTPPSASGRGGRLLFITLAVLAVAGLMYWYMSAPQEAQQAGAPGGAPPAPPVTVSTPLVETLREWSDFTGQFNAQESVEIRARVSGYLESVNFKDGQLVKKGDLLFVIEPRPFEIALDSAKADLAQAEAQLELAKVQLERTSELHKKNYASGQTFDERAAEVKNATAARDRARAEVDQAQLNLDYTRVLAPVSGRVSRHEVSVGNLVVGGTGDTTLLTTIVSLDPIWLTFNISEGDGMTYKRLIQKGEVESARTNSVAVEGQLMDETDWPLKGTIDFVDNQYDRSSGTIRVRASFPNKDLFITPGQFGRVRVPMSQEKPTMLVPDAAVVTDQSTKLLFTVAEDGTVVPKPVELGSVTDDNLRVVRSGITRDDKVIINGLLRARPGQKVTPQPGEIKPQGQQATAQQ</sequence>
<feature type="region of interest" description="Disordered" evidence="3">
    <location>
        <begin position="411"/>
        <end position="433"/>
    </location>
</feature>
<evidence type="ECO:0000259" key="8">
    <source>
        <dbReference type="Pfam" id="PF25989"/>
    </source>
</evidence>
<organism evidence="9 10">
    <name type="scientific">Methyloceanibacter caenitepidi</name>
    <dbReference type="NCBI Taxonomy" id="1384459"/>
    <lineage>
        <taxon>Bacteria</taxon>
        <taxon>Pseudomonadati</taxon>
        <taxon>Pseudomonadota</taxon>
        <taxon>Alphaproteobacteria</taxon>
        <taxon>Hyphomicrobiales</taxon>
        <taxon>Hyphomicrobiaceae</taxon>
        <taxon>Methyloceanibacter</taxon>
    </lineage>
</organism>
<dbReference type="Pfam" id="PF25989">
    <property type="entry name" value="YknX_C"/>
    <property type="match status" value="1"/>
</dbReference>
<dbReference type="InterPro" id="IPR058625">
    <property type="entry name" value="MdtA-like_BSH"/>
</dbReference>
<evidence type="ECO:0000259" key="6">
    <source>
        <dbReference type="Pfam" id="PF25917"/>
    </source>
</evidence>
<dbReference type="InterPro" id="IPR006143">
    <property type="entry name" value="RND_pump_MFP"/>
</dbReference>
<keyword evidence="4" id="KW-0472">Membrane</keyword>
<dbReference type="STRING" id="1384459.GL4_1422"/>
<dbReference type="Gene3D" id="2.40.50.100">
    <property type="match status" value="1"/>
</dbReference>
<keyword evidence="4" id="KW-1133">Transmembrane helix</keyword>
<feature type="coiled-coil region" evidence="2">
    <location>
        <begin position="144"/>
        <end position="209"/>
    </location>
</feature>
<dbReference type="InterPro" id="IPR058626">
    <property type="entry name" value="MdtA-like_b-barrel"/>
</dbReference>
<feature type="compositionally biased region" description="Low complexity" evidence="3">
    <location>
        <begin position="20"/>
        <end position="34"/>
    </location>
</feature>
<gene>
    <name evidence="9" type="ORF">GL4_1422</name>
</gene>
<feature type="domain" description="YknX-like C-terminal permuted SH3-like" evidence="8">
    <location>
        <begin position="350"/>
        <end position="416"/>
    </location>
</feature>
<comment type="similarity">
    <text evidence="1">Belongs to the membrane fusion protein (MFP) (TC 8.A.1) family.</text>
</comment>
<dbReference type="GO" id="GO:0046677">
    <property type="term" value="P:response to antibiotic"/>
    <property type="evidence" value="ECO:0007669"/>
    <property type="project" value="TreeGrafter"/>
</dbReference>
<dbReference type="Pfam" id="PF25944">
    <property type="entry name" value="Beta-barrel_RND"/>
    <property type="match status" value="1"/>
</dbReference>
<feature type="domain" description="Multidrug resistance protein MdtA-like barrel-sandwich hybrid" evidence="6">
    <location>
        <begin position="104"/>
        <end position="245"/>
    </location>
</feature>
<feature type="compositionally biased region" description="Basic and acidic residues" evidence="3">
    <location>
        <begin position="1"/>
        <end position="13"/>
    </location>
</feature>
<dbReference type="HOGENOM" id="CLU_018816_2_1_5"/>
<dbReference type="SUPFAM" id="SSF111369">
    <property type="entry name" value="HlyD-like secretion proteins"/>
    <property type="match status" value="1"/>
</dbReference>
<dbReference type="GO" id="GO:0030313">
    <property type="term" value="C:cell envelope"/>
    <property type="evidence" value="ECO:0007669"/>
    <property type="project" value="UniProtKB-SubCell"/>
</dbReference>
<dbReference type="Proteomes" id="UP000031643">
    <property type="component" value="Chromosome"/>
</dbReference>
<evidence type="ECO:0000259" key="7">
    <source>
        <dbReference type="Pfam" id="PF25944"/>
    </source>
</evidence>
<dbReference type="InterPro" id="IPR058624">
    <property type="entry name" value="MdtA-like_HH"/>
</dbReference>
<reference evidence="9 10" key="1">
    <citation type="submission" date="2014-09" db="EMBL/GenBank/DDBJ databases">
        <title>Genome sequencing of Methyloceanibacter caenitepidi Gela4.</title>
        <authorList>
            <person name="Takeuchi M."/>
            <person name="Susumu S."/>
            <person name="Kamagata Y."/>
            <person name="Oshima K."/>
            <person name="Hattori M."/>
            <person name="Iwasaki W."/>
        </authorList>
    </citation>
    <scope>NUCLEOTIDE SEQUENCE [LARGE SCALE GENOMIC DNA]</scope>
    <source>
        <strain evidence="9 10">Gela4</strain>
    </source>
</reference>
<dbReference type="GO" id="GO:0005886">
    <property type="term" value="C:plasma membrane"/>
    <property type="evidence" value="ECO:0007669"/>
    <property type="project" value="TreeGrafter"/>
</dbReference>
<dbReference type="RefSeq" id="WP_082025540.1">
    <property type="nucleotide sequence ID" value="NZ_AP014648.1"/>
</dbReference>
<dbReference type="PANTHER" id="PTHR30158">
    <property type="entry name" value="ACRA/E-RELATED COMPONENT OF DRUG EFFLUX TRANSPORTER"/>
    <property type="match status" value="1"/>
</dbReference>
<evidence type="ECO:0000313" key="9">
    <source>
        <dbReference type="EMBL" id="BAQ16879.1"/>
    </source>
</evidence>
<accession>A0A0A8K4I6</accession>
<evidence type="ECO:0000256" key="1">
    <source>
        <dbReference type="ARBA" id="ARBA00009477"/>
    </source>
</evidence>
<proteinExistence type="inferred from homology"/>
<dbReference type="InterPro" id="IPR058637">
    <property type="entry name" value="YknX-like_C"/>
</dbReference>
<dbReference type="Gene3D" id="1.10.287.470">
    <property type="entry name" value="Helix hairpin bin"/>
    <property type="match status" value="1"/>
</dbReference>
<evidence type="ECO:0000256" key="4">
    <source>
        <dbReference type="SAM" id="Phobius"/>
    </source>
</evidence>
<name>A0A0A8K4I6_9HYPH</name>
<dbReference type="Gene3D" id="2.40.420.20">
    <property type="match status" value="1"/>
</dbReference>
<keyword evidence="2" id="KW-0175">Coiled coil</keyword>
<feature type="domain" description="Multidrug resistance protein MdtA-like alpha-helical hairpin" evidence="5">
    <location>
        <begin position="144"/>
        <end position="213"/>
    </location>
</feature>
<protein>
    <submittedName>
        <fullName evidence="9">HlyD family secretion protein</fullName>
    </submittedName>
</protein>
<dbReference type="Pfam" id="PF25876">
    <property type="entry name" value="HH_MFP_RND"/>
    <property type="match status" value="1"/>
</dbReference>
<evidence type="ECO:0000313" key="10">
    <source>
        <dbReference type="Proteomes" id="UP000031643"/>
    </source>
</evidence>
<dbReference type="Pfam" id="PF25917">
    <property type="entry name" value="BSH_RND"/>
    <property type="match status" value="1"/>
</dbReference>
<dbReference type="PANTHER" id="PTHR30158:SF24">
    <property type="entry name" value="HLYD FAMILY SECRETION PROTEIN"/>
    <property type="match status" value="1"/>
</dbReference>
<keyword evidence="4" id="KW-0812">Transmembrane</keyword>
<dbReference type="Gene3D" id="2.40.30.170">
    <property type="match status" value="1"/>
</dbReference>
<feature type="domain" description="Multidrug resistance protein MdtA-like beta-barrel" evidence="7">
    <location>
        <begin position="252"/>
        <end position="340"/>
    </location>
</feature>
<evidence type="ECO:0000256" key="3">
    <source>
        <dbReference type="SAM" id="MobiDB-lite"/>
    </source>
</evidence>
<dbReference type="KEGG" id="mcg:GL4_1422"/>
<feature type="transmembrane region" description="Helical" evidence="4">
    <location>
        <begin position="40"/>
        <end position="58"/>
    </location>
</feature>
<feature type="region of interest" description="Disordered" evidence="3">
    <location>
        <begin position="1"/>
        <end position="34"/>
    </location>
</feature>